<dbReference type="PANTHER" id="PTHR32378:SF10">
    <property type="entry name" value="GUANINE NUCLEOTIDE-BINDING PROTEIN SUBUNIT GAMMA 3"/>
    <property type="match status" value="1"/>
</dbReference>
<name>A0A5B6W5E9_9ROSI</name>
<feature type="region of interest" description="Disordered" evidence="1">
    <location>
        <begin position="1"/>
        <end position="27"/>
    </location>
</feature>
<protein>
    <submittedName>
        <fullName evidence="2">Centriolin</fullName>
    </submittedName>
</protein>
<accession>A0A5B6W5E9</accession>
<proteinExistence type="predicted"/>
<organism evidence="2 3">
    <name type="scientific">Gossypium australe</name>
    <dbReference type="NCBI Taxonomy" id="47621"/>
    <lineage>
        <taxon>Eukaryota</taxon>
        <taxon>Viridiplantae</taxon>
        <taxon>Streptophyta</taxon>
        <taxon>Embryophyta</taxon>
        <taxon>Tracheophyta</taxon>
        <taxon>Spermatophyta</taxon>
        <taxon>Magnoliopsida</taxon>
        <taxon>eudicotyledons</taxon>
        <taxon>Gunneridae</taxon>
        <taxon>Pentapetalae</taxon>
        <taxon>rosids</taxon>
        <taxon>malvids</taxon>
        <taxon>Malvales</taxon>
        <taxon>Malvaceae</taxon>
        <taxon>Malvoideae</taxon>
        <taxon>Gossypium</taxon>
    </lineage>
</organism>
<sequence length="285" mass="31512">MAARSGGSSFVQPLHPPSPKSPPKYPDLYGKRRERAKVQMLEREISFLEVEVTNPLGWWSLPLDPHINLEDYVLGFTFEQEELKSIEGFQPASRYCKEVTDFVMANSDPLIQLKKQKSCGFWKWLWYQFLVLFSVIHIPENYILSPKAWLHVYMDYPALTWRAPAVASAGNVVYVTAARATACPANAAPHLIAMHVNAVRATAALVTAVHVLAAAKFQNGSAAAERCRAVAIFDPFHAQTAVLASGNAIVLNVQSYAIASVVQKPVVTHVANCSKMSFNFLQGIN</sequence>
<evidence type="ECO:0000313" key="3">
    <source>
        <dbReference type="Proteomes" id="UP000325315"/>
    </source>
</evidence>
<keyword evidence="3" id="KW-1185">Reference proteome</keyword>
<evidence type="ECO:0000313" key="2">
    <source>
        <dbReference type="EMBL" id="KAA3477109.1"/>
    </source>
</evidence>
<dbReference type="Proteomes" id="UP000325315">
    <property type="component" value="Unassembled WGS sequence"/>
</dbReference>
<comment type="caution">
    <text evidence="2">The sequence shown here is derived from an EMBL/GenBank/DDBJ whole genome shotgun (WGS) entry which is preliminary data.</text>
</comment>
<dbReference type="PANTHER" id="PTHR32378">
    <property type="entry name" value="GUANINE NUCLEOTIDE-BINDING PROTEIN SUBUNIT GAMMA 3"/>
    <property type="match status" value="1"/>
</dbReference>
<evidence type="ECO:0000256" key="1">
    <source>
        <dbReference type="SAM" id="MobiDB-lite"/>
    </source>
</evidence>
<dbReference type="OrthoDB" id="1936517at2759"/>
<dbReference type="InterPro" id="IPR055305">
    <property type="entry name" value="GG3-like"/>
</dbReference>
<dbReference type="AlphaFoldDB" id="A0A5B6W5E9"/>
<reference evidence="3" key="1">
    <citation type="journal article" date="2019" name="Plant Biotechnol. J.">
        <title>Genome sequencing of the Australian wild diploid species Gossypium australe highlights disease resistance and delayed gland morphogenesis.</title>
        <authorList>
            <person name="Cai Y."/>
            <person name="Cai X."/>
            <person name="Wang Q."/>
            <person name="Wang P."/>
            <person name="Zhang Y."/>
            <person name="Cai C."/>
            <person name="Xu Y."/>
            <person name="Wang K."/>
            <person name="Zhou Z."/>
            <person name="Wang C."/>
            <person name="Geng S."/>
            <person name="Li B."/>
            <person name="Dong Q."/>
            <person name="Hou Y."/>
            <person name="Wang H."/>
            <person name="Ai P."/>
            <person name="Liu Z."/>
            <person name="Yi F."/>
            <person name="Sun M."/>
            <person name="An G."/>
            <person name="Cheng J."/>
            <person name="Zhang Y."/>
            <person name="Shi Q."/>
            <person name="Xie Y."/>
            <person name="Shi X."/>
            <person name="Chang Y."/>
            <person name="Huang F."/>
            <person name="Chen Y."/>
            <person name="Hong S."/>
            <person name="Mi L."/>
            <person name="Sun Q."/>
            <person name="Zhang L."/>
            <person name="Zhou B."/>
            <person name="Peng R."/>
            <person name="Zhang X."/>
            <person name="Liu F."/>
        </authorList>
    </citation>
    <scope>NUCLEOTIDE SEQUENCE [LARGE SCALE GENOMIC DNA]</scope>
    <source>
        <strain evidence="3">cv. PA1801</strain>
    </source>
</reference>
<dbReference type="EMBL" id="SMMG02000004">
    <property type="protein sequence ID" value="KAA3477109.1"/>
    <property type="molecule type" value="Genomic_DNA"/>
</dbReference>
<gene>
    <name evidence="2" type="ORF">EPI10_011023</name>
</gene>
<feature type="compositionally biased region" description="Pro residues" evidence="1">
    <location>
        <begin position="14"/>
        <end position="25"/>
    </location>
</feature>
<feature type="compositionally biased region" description="Polar residues" evidence="1">
    <location>
        <begin position="1"/>
        <end position="11"/>
    </location>
</feature>